<accession>A0A380AK23</accession>
<dbReference type="SUPFAM" id="SSF160631">
    <property type="entry name" value="SMI1/KNR4-like"/>
    <property type="match status" value="1"/>
</dbReference>
<dbReference type="Proteomes" id="UP000317572">
    <property type="component" value="Chromosome"/>
</dbReference>
<gene>
    <name evidence="2" type="ORF">EGO53_27460</name>
    <name evidence="3" type="ORF">I6I38_02750</name>
</gene>
<dbReference type="EMBL" id="CP068148">
    <property type="protein sequence ID" value="QQU55952.1"/>
    <property type="molecule type" value="Genomic_DNA"/>
</dbReference>
<dbReference type="RefSeq" id="WP_020828634.1">
    <property type="nucleotide sequence ID" value="NZ_CADDTP010000013.1"/>
</dbReference>
<dbReference type="SMART" id="SM00860">
    <property type="entry name" value="SMI1_KNR4"/>
    <property type="match status" value="1"/>
</dbReference>
<dbReference type="EMBL" id="CP033893">
    <property type="protein sequence ID" value="QDL35277.1"/>
    <property type="molecule type" value="Genomic_DNA"/>
</dbReference>
<evidence type="ECO:0000313" key="3">
    <source>
        <dbReference type="EMBL" id="QQU55952.1"/>
    </source>
</evidence>
<organism evidence="2 4">
    <name type="scientific">Serratia liquefaciens</name>
    <dbReference type="NCBI Taxonomy" id="614"/>
    <lineage>
        <taxon>Bacteria</taxon>
        <taxon>Pseudomonadati</taxon>
        <taxon>Pseudomonadota</taxon>
        <taxon>Gammaproteobacteria</taxon>
        <taxon>Enterobacterales</taxon>
        <taxon>Yersiniaceae</taxon>
        <taxon>Serratia</taxon>
    </lineage>
</organism>
<reference evidence="2 4" key="1">
    <citation type="submission" date="2018-11" db="EMBL/GenBank/DDBJ databases">
        <title>The first complete genome of Serratia liquefaciens isolated from metalophyte plant revel distinctness adaptive mechanisms in an extreme habitat.</title>
        <authorList>
            <person name="Caneschi W.L."/>
            <person name="Sanchez A.B."/>
            <person name="Felestrino E.B."/>
            <person name="Assis R.A.B."/>
            <person name="Lemes C.G.C."/>
            <person name="Cordeiro I.F."/>
            <person name="Fonseca N.P."/>
            <person name="Villa M."/>
            <person name="Vieira I.T."/>
            <person name="Moraes L.A."/>
            <person name="Kamino L.H.Y."/>
            <person name="do Carmo F."/>
            <person name="Garcia C.M."/>
            <person name="Almeida N.F."/>
            <person name="Silva R.S."/>
            <person name="Ferro J.A."/>
            <person name="Ferro M.I.T."/>
            <person name="Varani A.M."/>
            <person name="Ferreira R.M."/>
            <person name="dos Santos V.L."/>
            <person name="Silva U.C."/>
            <person name="Setubal J.C."/>
            <person name="Moreira L.M."/>
        </authorList>
    </citation>
    <scope>NUCLEOTIDE SEQUENCE [LARGE SCALE GENOMIC DNA]</scope>
    <source>
        <strain evidence="2 4">FG3</strain>
    </source>
</reference>
<keyword evidence="5" id="KW-1185">Reference proteome</keyword>
<evidence type="ECO:0000313" key="4">
    <source>
        <dbReference type="Proteomes" id="UP000317572"/>
    </source>
</evidence>
<feature type="domain" description="Knr4/Smi1-like" evidence="1">
    <location>
        <begin position="25"/>
        <end position="148"/>
    </location>
</feature>
<protein>
    <submittedName>
        <fullName evidence="2">SMI1/KNR4 family protein</fullName>
    </submittedName>
</protein>
<dbReference type="GeneID" id="29902374"/>
<reference evidence="3 5" key="2">
    <citation type="submission" date="2021-01" db="EMBL/GenBank/DDBJ databases">
        <title>FDA dAtabase for Regulatory Grade micrObial Sequences (FDA-ARGOS): Supporting development and validation of Infectious Disease Dx tests.</title>
        <authorList>
            <person name="Blissenbach B."/>
            <person name="Krut O."/>
            <person name="Tallon L."/>
            <person name="Sadzewicz L."/>
            <person name="Zhao X."/>
            <person name="Boylan J."/>
            <person name="Ott S."/>
            <person name="Bowen H."/>
            <person name="Vavikolanu K."/>
            <person name="Mehta A."/>
            <person name="Aluvathingal J."/>
            <person name="Nadendla S."/>
            <person name="Yan Y."/>
            <person name="Sichtig H."/>
        </authorList>
    </citation>
    <scope>NUCLEOTIDE SEQUENCE [LARGE SCALE GENOMIC DNA]</scope>
    <source>
        <strain evidence="3 5">FDAARGOS_1081</strain>
    </source>
</reference>
<sequence>MSLNDMKNAIDIINGKIDEADFDGPKDDALIKSAEKVLGLSFPITYRFFLENLGCGDIAGQEFYGLIKSDFFNSSVPDAVWITIQERNNSNLPDNYIIVSATGDGDYVVLDCAQSGSEAPVKLWSPGVNDHQLAFKPLANDFGEFFYKQMQSIS</sequence>
<dbReference type="AlphaFoldDB" id="A0A380AK23"/>
<name>A0A380AK23_SERLI</name>
<dbReference type="Gene3D" id="3.40.1580.10">
    <property type="entry name" value="SMI1/KNR4-like"/>
    <property type="match status" value="1"/>
</dbReference>
<evidence type="ECO:0000313" key="2">
    <source>
        <dbReference type="EMBL" id="QDL35277.1"/>
    </source>
</evidence>
<evidence type="ECO:0000313" key="5">
    <source>
        <dbReference type="Proteomes" id="UP000595237"/>
    </source>
</evidence>
<dbReference type="Pfam" id="PF14568">
    <property type="entry name" value="SUKH_6"/>
    <property type="match status" value="1"/>
</dbReference>
<proteinExistence type="predicted"/>
<dbReference type="InterPro" id="IPR018958">
    <property type="entry name" value="Knr4/Smi1-like_dom"/>
</dbReference>
<evidence type="ECO:0000259" key="1">
    <source>
        <dbReference type="SMART" id="SM00860"/>
    </source>
</evidence>
<accession>A0A515D4E3</accession>
<dbReference type="Proteomes" id="UP000595237">
    <property type="component" value="Chromosome"/>
</dbReference>
<dbReference type="InterPro" id="IPR037883">
    <property type="entry name" value="Knr4/Smi1-like_sf"/>
</dbReference>